<proteinExistence type="predicted"/>
<organism evidence="1">
    <name type="scientific">Siphoviridae sp. ctmP938</name>
    <dbReference type="NCBI Taxonomy" id="2827933"/>
    <lineage>
        <taxon>Viruses</taxon>
        <taxon>Duplodnaviria</taxon>
        <taxon>Heunggongvirae</taxon>
        <taxon>Uroviricota</taxon>
        <taxon>Caudoviricetes</taxon>
    </lineage>
</organism>
<evidence type="ECO:0000313" key="1">
    <source>
        <dbReference type="EMBL" id="DAF45795.1"/>
    </source>
</evidence>
<name>A0A8S5S4Q5_9CAUD</name>
<sequence length="60" mass="6866">MRAMKLCRLFAQQIVAGRMFFSEIAQRFKAGVKAALKEMGREDLATDSNARAKDEREDEE</sequence>
<dbReference type="EMBL" id="BK032519">
    <property type="protein sequence ID" value="DAF45795.1"/>
    <property type="molecule type" value="Genomic_DNA"/>
</dbReference>
<reference evidence="1" key="1">
    <citation type="journal article" date="2021" name="Proc. Natl. Acad. Sci. U.S.A.">
        <title>A Catalog of Tens of Thousands of Viruses from Human Metagenomes Reveals Hidden Associations with Chronic Diseases.</title>
        <authorList>
            <person name="Tisza M.J."/>
            <person name="Buck C.B."/>
        </authorList>
    </citation>
    <scope>NUCLEOTIDE SEQUENCE</scope>
    <source>
        <strain evidence="1">CtmP938</strain>
    </source>
</reference>
<accession>A0A8S5S4Q5</accession>
<protein>
    <submittedName>
        <fullName evidence="1">Uncharacterized protein</fullName>
    </submittedName>
</protein>